<evidence type="ECO:0000256" key="7">
    <source>
        <dbReference type="ARBA" id="ARBA00022989"/>
    </source>
</evidence>
<protein>
    <submittedName>
        <fullName evidence="10">Bacteriohopanetetrol glucosamine biosynthesis glycosyltransferase HpnI</fullName>
    </submittedName>
</protein>
<evidence type="ECO:0000256" key="3">
    <source>
        <dbReference type="ARBA" id="ARBA00004991"/>
    </source>
</evidence>
<comment type="caution">
    <text evidence="10">The sequence shown here is derived from an EMBL/GenBank/DDBJ whole genome shotgun (WGS) entry which is preliminary data.</text>
</comment>
<evidence type="ECO:0000256" key="5">
    <source>
        <dbReference type="ARBA" id="ARBA00022679"/>
    </source>
</evidence>
<dbReference type="InterPro" id="IPR017835">
    <property type="entry name" value="Hopen-assoc_HpnI"/>
</dbReference>
<dbReference type="PANTHER" id="PTHR12726">
    <property type="entry name" value="CERAMIDE GLUCOSYLTRANSFERASE"/>
    <property type="match status" value="1"/>
</dbReference>
<dbReference type="EMBL" id="JBHSPH010000009">
    <property type="protein sequence ID" value="MFC5864339.1"/>
    <property type="molecule type" value="Genomic_DNA"/>
</dbReference>
<dbReference type="InterPro" id="IPR029044">
    <property type="entry name" value="Nucleotide-diphossugar_trans"/>
</dbReference>
<dbReference type="CDD" id="cd02520">
    <property type="entry name" value="Glucosylceramide_synthase"/>
    <property type="match status" value="1"/>
</dbReference>
<dbReference type="Proteomes" id="UP001596091">
    <property type="component" value="Unassembled WGS sequence"/>
</dbReference>
<reference evidence="11" key="1">
    <citation type="journal article" date="2019" name="Int. J. Syst. Evol. Microbiol.">
        <title>The Global Catalogue of Microorganisms (GCM) 10K type strain sequencing project: providing services to taxonomists for standard genome sequencing and annotation.</title>
        <authorList>
            <consortium name="The Broad Institute Genomics Platform"/>
            <consortium name="The Broad Institute Genome Sequencing Center for Infectious Disease"/>
            <person name="Wu L."/>
            <person name="Ma J."/>
        </authorList>
    </citation>
    <scope>NUCLEOTIDE SEQUENCE [LARGE SCALE GENOMIC DNA]</scope>
    <source>
        <strain evidence="11">JCM 4087</strain>
    </source>
</reference>
<name>A0ABW1EK24_9BACT</name>
<keyword evidence="7 9" id="KW-1133">Transmembrane helix</keyword>
<organism evidence="10 11">
    <name type="scientific">Acidicapsa dinghuensis</name>
    <dbReference type="NCBI Taxonomy" id="2218256"/>
    <lineage>
        <taxon>Bacteria</taxon>
        <taxon>Pseudomonadati</taxon>
        <taxon>Acidobacteriota</taxon>
        <taxon>Terriglobia</taxon>
        <taxon>Terriglobales</taxon>
        <taxon>Acidobacteriaceae</taxon>
        <taxon>Acidicapsa</taxon>
    </lineage>
</organism>
<gene>
    <name evidence="10" type="primary">hpnI</name>
    <name evidence="10" type="ORF">ACFPT7_18680</name>
</gene>
<evidence type="ECO:0000313" key="11">
    <source>
        <dbReference type="Proteomes" id="UP001596091"/>
    </source>
</evidence>
<feature type="transmembrane region" description="Helical" evidence="9">
    <location>
        <begin position="334"/>
        <end position="355"/>
    </location>
</feature>
<dbReference type="SUPFAM" id="SSF53448">
    <property type="entry name" value="Nucleotide-diphospho-sugar transferases"/>
    <property type="match status" value="1"/>
</dbReference>
<evidence type="ECO:0000256" key="9">
    <source>
        <dbReference type="SAM" id="Phobius"/>
    </source>
</evidence>
<keyword evidence="4" id="KW-0328">Glycosyltransferase</keyword>
<evidence type="ECO:0000256" key="1">
    <source>
        <dbReference type="ARBA" id="ARBA00004141"/>
    </source>
</evidence>
<comment type="pathway">
    <text evidence="2">Lipid metabolism; sphingolipid metabolism.</text>
</comment>
<keyword evidence="11" id="KW-1185">Reference proteome</keyword>
<evidence type="ECO:0000256" key="6">
    <source>
        <dbReference type="ARBA" id="ARBA00022692"/>
    </source>
</evidence>
<dbReference type="PANTHER" id="PTHR12726:SF0">
    <property type="entry name" value="CERAMIDE GLUCOSYLTRANSFERASE"/>
    <property type="match status" value="1"/>
</dbReference>
<dbReference type="InterPro" id="IPR025993">
    <property type="entry name" value="Ceramide_glucosylTrfase"/>
</dbReference>
<sequence>MHELSLNWQPAFTAIEIATMVLTVASMAYSLLAIFAAWSFRLSSRRAQNLPAFAPGVSILKPVKGFDDGMYEAFRSHCQQTYAGEYELIFGAGSEDDPAVPAVHQLMAEFPNRAIKLVFCPNRLGANGKVSNLIRMQAEARYDYLLINDSDIRVGPHYLERVMRQFAATVKSSAGRKPTGMVTALYRGHASRTSTGRLTLGSKLEALGIATDFQAGVLVARLIERGIHFGLGSTLAVRREALAAGGGLEALVDQLADDYEMGARIAAAGYAIQLAPETVETHVPAYNWRGFWSHQLRWARTVRDSRKWGYVGLLFTHLIPLACINVLASGASFWSLWLLCLALCLRLGAAMQVGVGVLHDRQVLRDLWLLPIRDLVGFAIWVWSFASHTIEWRGERFLLKDGKLVKMNEPHAT</sequence>
<keyword evidence="8 9" id="KW-0472">Membrane</keyword>
<comment type="subcellular location">
    <subcellularLocation>
        <location evidence="1">Membrane</location>
        <topology evidence="1">Multi-pass membrane protein</topology>
    </subcellularLocation>
</comment>
<evidence type="ECO:0000256" key="2">
    <source>
        <dbReference type="ARBA" id="ARBA00004760"/>
    </source>
</evidence>
<keyword evidence="6 9" id="KW-0812">Transmembrane</keyword>
<dbReference type="Pfam" id="PF13506">
    <property type="entry name" value="Glyco_transf_21"/>
    <property type="match status" value="1"/>
</dbReference>
<accession>A0ABW1EK24</accession>
<comment type="pathway">
    <text evidence="3">Sphingolipid metabolism.</text>
</comment>
<feature type="transmembrane region" description="Helical" evidence="9">
    <location>
        <begin position="308"/>
        <end position="328"/>
    </location>
</feature>
<evidence type="ECO:0000313" key="10">
    <source>
        <dbReference type="EMBL" id="MFC5864339.1"/>
    </source>
</evidence>
<keyword evidence="5" id="KW-0808">Transferase</keyword>
<dbReference type="NCBIfam" id="TIGR03472">
    <property type="entry name" value="HpnI"/>
    <property type="match status" value="1"/>
</dbReference>
<evidence type="ECO:0000256" key="8">
    <source>
        <dbReference type="ARBA" id="ARBA00023136"/>
    </source>
</evidence>
<proteinExistence type="predicted"/>
<dbReference type="Gene3D" id="3.90.550.10">
    <property type="entry name" value="Spore Coat Polysaccharide Biosynthesis Protein SpsA, Chain A"/>
    <property type="match status" value="1"/>
</dbReference>
<feature type="transmembrane region" description="Helical" evidence="9">
    <location>
        <begin position="12"/>
        <end position="38"/>
    </location>
</feature>
<dbReference type="RefSeq" id="WP_263342074.1">
    <property type="nucleotide sequence ID" value="NZ_JAGSYH010000009.1"/>
</dbReference>
<evidence type="ECO:0000256" key="4">
    <source>
        <dbReference type="ARBA" id="ARBA00022676"/>
    </source>
</evidence>